<dbReference type="PANTHER" id="PTHR30346">
    <property type="entry name" value="TRANSCRIPTIONAL DUAL REGULATOR HCAR-RELATED"/>
    <property type="match status" value="1"/>
</dbReference>
<keyword evidence="7" id="KW-1185">Reference proteome</keyword>
<dbReference type="Pfam" id="PF00126">
    <property type="entry name" value="HTH_1"/>
    <property type="match status" value="1"/>
</dbReference>
<dbReference type="InterPro" id="IPR005119">
    <property type="entry name" value="LysR_subst-bd"/>
</dbReference>
<dbReference type="SUPFAM" id="SSF46785">
    <property type="entry name" value="Winged helix' DNA-binding domain"/>
    <property type="match status" value="1"/>
</dbReference>
<name>A0ABY5HM40_9GAMM</name>
<dbReference type="Pfam" id="PF03466">
    <property type="entry name" value="LysR_substrate"/>
    <property type="match status" value="1"/>
</dbReference>
<dbReference type="InterPro" id="IPR036388">
    <property type="entry name" value="WH-like_DNA-bd_sf"/>
</dbReference>
<evidence type="ECO:0000313" key="6">
    <source>
        <dbReference type="EMBL" id="UTW13470.1"/>
    </source>
</evidence>
<dbReference type="CDD" id="cd08445">
    <property type="entry name" value="PBP2_BenM_CatM_CatR"/>
    <property type="match status" value="1"/>
</dbReference>
<evidence type="ECO:0000256" key="2">
    <source>
        <dbReference type="ARBA" id="ARBA00023015"/>
    </source>
</evidence>
<dbReference type="PRINTS" id="PR00039">
    <property type="entry name" value="HTHLYSR"/>
</dbReference>
<dbReference type="SUPFAM" id="SSF53850">
    <property type="entry name" value="Periplasmic binding protein-like II"/>
    <property type="match status" value="1"/>
</dbReference>
<dbReference type="RefSeq" id="WP_255855660.1">
    <property type="nucleotide sequence ID" value="NZ_CP073347.1"/>
</dbReference>
<dbReference type="Proteomes" id="UP001058461">
    <property type="component" value="Chromosome"/>
</dbReference>
<feature type="domain" description="HTH lysR-type" evidence="5">
    <location>
        <begin position="1"/>
        <end position="57"/>
    </location>
</feature>
<accession>A0ABY5HM40</accession>
<keyword evidence="4" id="KW-0804">Transcription</keyword>
<dbReference type="InterPro" id="IPR000847">
    <property type="entry name" value="LysR_HTH_N"/>
</dbReference>
<keyword evidence="2" id="KW-0805">Transcription regulation</keyword>
<evidence type="ECO:0000313" key="7">
    <source>
        <dbReference type="Proteomes" id="UP001058461"/>
    </source>
</evidence>
<evidence type="ECO:0000256" key="1">
    <source>
        <dbReference type="ARBA" id="ARBA00009437"/>
    </source>
</evidence>
<sequence>MELRHLRYFQALAQTLNFTRAAEMLHIAQPPLSRQIQQLEEELGVTLIERTRPLRLTEAGRFFHEHSSALLEQLEKVCNNTQRIGQGRKRWMGIGFAPSTLYGVLPQLIGRLRGDEGIELGLSEMTTVQQVEALKAGRIDIGFGRIHIADPAIQQQVLTADPLVAALPAGHPLAGKTVSLADLAREPFVLYPGNPRPSYADHVLELFARHSLRIEVVQWTHEMQTAIGLVAAGIGVTLVPAAVQQQHRQDVNYIPLQEQDATSPIVLSLRASDSSPLVMHCRALIEEYLPADATKA</sequence>
<gene>
    <name evidence="6" type="ORF">KDW95_07445</name>
</gene>
<evidence type="ECO:0000256" key="4">
    <source>
        <dbReference type="ARBA" id="ARBA00023163"/>
    </source>
</evidence>
<dbReference type="EMBL" id="CP073347">
    <property type="protein sequence ID" value="UTW13470.1"/>
    <property type="molecule type" value="Genomic_DNA"/>
</dbReference>
<evidence type="ECO:0000256" key="3">
    <source>
        <dbReference type="ARBA" id="ARBA00023125"/>
    </source>
</evidence>
<dbReference type="Gene3D" id="3.40.190.10">
    <property type="entry name" value="Periplasmic binding protein-like II"/>
    <property type="match status" value="2"/>
</dbReference>
<reference evidence="6" key="1">
    <citation type="submission" date="2021-04" db="EMBL/GenBank/DDBJ databases">
        <title>Oceanospirillales bacteria with DddD are important DMSP degraders in coastal seawater.</title>
        <authorList>
            <person name="Liu J."/>
        </authorList>
    </citation>
    <scope>NUCLEOTIDE SEQUENCE</scope>
    <source>
        <strain evidence="6">D13-1</strain>
    </source>
</reference>
<organism evidence="6 7">
    <name type="scientific">Marinobacterium rhizophilum</name>
    <dbReference type="NCBI Taxonomy" id="420402"/>
    <lineage>
        <taxon>Bacteria</taxon>
        <taxon>Pseudomonadati</taxon>
        <taxon>Pseudomonadota</taxon>
        <taxon>Gammaproteobacteria</taxon>
        <taxon>Oceanospirillales</taxon>
        <taxon>Oceanospirillaceae</taxon>
        <taxon>Marinobacterium</taxon>
    </lineage>
</organism>
<dbReference type="PROSITE" id="PS50931">
    <property type="entry name" value="HTH_LYSR"/>
    <property type="match status" value="1"/>
</dbReference>
<proteinExistence type="inferred from homology"/>
<keyword evidence="3" id="KW-0238">DNA-binding</keyword>
<evidence type="ECO:0000259" key="5">
    <source>
        <dbReference type="PROSITE" id="PS50931"/>
    </source>
</evidence>
<dbReference type="PANTHER" id="PTHR30346:SF17">
    <property type="entry name" value="LYSR FAMILY TRANSCRIPTIONAL REGULATOR"/>
    <property type="match status" value="1"/>
</dbReference>
<protein>
    <submittedName>
        <fullName evidence="6">LysR family transcriptional regulator</fullName>
    </submittedName>
</protein>
<dbReference type="InterPro" id="IPR036390">
    <property type="entry name" value="WH_DNA-bd_sf"/>
</dbReference>
<dbReference type="Gene3D" id="1.10.10.10">
    <property type="entry name" value="Winged helix-like DNA-binding domain superfamily/Winged helix DNA-binding domain"/>
    <property type="match status" value="1"/>
</dbReference>
<comment type="similarity">
    <text evidence="1">Belongs to the LysR transcriptional regulatory family.</text>
</comment>